<evidence type="ECO:0000256" key="8">
    <source>
        <dbReference type="ARBA" id="ARBA00022840"/>
    </source>
</evidence>
<dbReference type="Gene3D" id="3.40.1190.10">
    <property type="entry name" value="Mur-like, catalytic domain"/>
    <property type="match status" value="1"/>
</dbReference>
<dbReference type="Pfam" id="PF01225">
    <property type="entry name" value="Mur_ligase"/>
    <property type="match status" value="1"/>
</dbReference>
<dbReference type="GO" id="GO:0005524">
    <property type="term" value="F:ATP binding"/>
    <property type="evidence" value="ECO:0007669"/>
    <property type="project" value="UniProtKB-UniRule"/>
</dbReference>
<evidence type="ECO:0000259" key="17">
    <source>
        <dbReference type="Pfam" id="PF08245"/>
    </source>
</evidence>
<evidence type="ECO:0000256" key="13">
    <source>
        <dbReference type="ARBA" id="ARBA00047833"/>
    </source>
</evidence>
<dbReference type="GO" id="GO:0008763">
    <property type="term" value="F:UDP-N-acetylmuramate-L-alanine ligase activity"/>
    <property type="evidence" value="ECO:0007669"/>
    <property type="project" value="UniProtKB-UniRule"/>
</dbReference>
<dbReference type="GO" id="GO:0008360">
    <property type="term" value="P:regulation of cell shape"/>
    <property type="evidence" value="ECO:0007669"/>
    <property type="project" value="UniProtKB-KW"/>
</dbReference>
<evidence type="ECO:0000259" key="15">
    <source>
        <dbReference type="Pfam" id="PF01225"/>
    </source>
</evidence>
<dbReference type="InterPro" id="IPR036615">
    <property type="entry name" value="Mur_ligase_C_dom_sf"/>
</dbReference>
<keyword evidence="9 14" id="KW-0133">Cell shape</keyword>
<evidence type="ECO:0000313" key="18">
    <source>
        <dbReference type="EMBL" id="TKK65207.1"/>
    </source>
</evidence>
<dbReference type="RefSeq" id="WP_137263692.1">
    <property type="nucleotide sequence ID" value="NZ_SZQL01000023.1"/>
</dbReference>
<dbReference type="OrthoDB" id="9804126at2"/>
<dbReference type="Pfam" id="PF08245">
    <property type="entry name" value="Mur_ligase_M"/>
    <property type="match status" value="1"/>
</dbReference>
<name>A0A4U3KVZ7_9BACT</name>
<dbReference type="EMBL" id="SZQL01000023">
    <property type="protein sequence ID" value="TKK65207.1"/>
    <property type="molecule type" value="Genomic_DNA"/>
</dbReference>
<keyword evidence="6 14" id="KW-0132">Cell division</keyword>
<organism evidence="18 19">
    <name type="scientific">Ilyomonas limi</name>
    <dbReference type="NCBI Taxonomy" id="2575867"/>
    <lineage>
        <taxon>Bacteria</taxon>
        <taxon>Pseudomonadati</taxon>
        <taxon>Bacteroidota</taxon>
        <taxon>Chitinophagia</taxon>
        <taxon>Chitinophagales</taxon>
        <taxon>Chitinophagaceae</taxon>
        <taxon>Ilyomonas</taxon>
    </lineage>
</organism>
<dbReference type="InterPro" id="IPR005758">
    <property type="entry name" value="UDP-N-AcMur_Ala_ligase_MurC"/>
</dbReference>
<dbReference type="Proteomes" id="UP000305848">
    <property type="component" value="Unassembled WGS sequence"/>
</dbReference>
<evidence type="ECO:0000256" key="1">
    <source>
        <dbReference type="ARBA" id="ARBA00004496"/>
    </source>
</evidence>
<evidence type="ECO:0000256" key="14">
    <source>
        <dbReference type="HAMAP-Rule" id="MF_00046"/>
    </source>
</evidence>
<keyword evidence="19" id="KW-1185">Reference proteome</keyword>
<proteinExistence type="inferred from homology"/>
<dbReference type="PANTHER" id="PTHR43445:SF3">
    <property type="entry name" value="UDP-N-ACETYLMURAMATE--L-ALANINE LIGASE"/>
    <property type="match status" value="1"/>
</dbReference>
<dbReference type="Gene3D" id="3.40.50.720">
    <property type="entry name" value="NAD(P)-binding Rossmann-like Domain"/>
    <property type="match status" value="1"/>
</dbReference>
<dbReference type="InterPro" id="IPR050061">
    <property type="entry name" value="MurCDEF_pg_biosynth"/>
</dbReference>
<evidence type="ECO:0000256" key="5">
    <source>
        <dbReference type="ARBA" id="ARBA00022598"/>
    </source>
</evidence>
<evidence type="ECO:0000256" key="6">
    <source>
        <dbReference type="ARBA" id="ARBA00022618"/>
    </source>
</evidence>
<comment type="caution">
    <text evidence="18">The sequence shown here is derived from an EMBL/GenBank/DDBJ whole genome shotgun (WGS) entry which is preliminary data.</text>
</comment>
<dbReference type="GO" id="GO:0051301">
    <property type="term" value="P:cell division"/>
    <property type="evidence" value="ECO:0007669"/>
    <property type="project" value="UniProtKB-KW"/>
</dbReference>
<comment type="similarity">
    <text evidence="14">Belongs to the MurCDEF family.</text>
</comment>
<keyword evidence="8 14" id="KW-0067">ATP-binding</keyword>
<evidence type="ECO:0000256" key="12">
    <source>
        <dbReference type="ARBA" id="ARBA00023316"/>
    </source>
</evidence>
<accession>A0A4U3KVZ7</accession>
<dbReference type="PANTHER" id="PTHR43445">
    <property type="entry name" value="UDP-N-ACETYLMURAMATE--L-ALANINE LIGASE-RELATED"/>
    <property type="match status" value="1"/>
</dbReference>
<dbReference type="NCBIfam" id="TIGR01082">
    <property type="entry name" value="murC"/>
    <property type="match status" value="1"/>
</dbReference>
<dbReference type="GO" id="GO:0005737">
    <property type="term" value="C:cytoplasm"/>
    <property type="evidence" value="ECO:0007669"/>
    <property type="project" value="UniProtKB-SubCell"/>
</dbReference>
<dbReference type="InterPro" id="IPR000713">
    <property type="entry name" value="Mur_ligase_N"/>
</dbReference>
<keyword evidence="10 14" id="KW-0573">Peptidoglycan synthesis</keyword>
<comment type="function">
    <text evidence="14">Cell wall formation.</text>
</comment>
<gene>
    <name evidence="14" type="primary">murC</name>
    <name evidence="18" type="ORF">FC093_20510</name>
</gene>
<dbReference type="EC" id="6.3.2.8" evidence="3 14"/>
<dbReference type="SUPFAM" id="SSF53244">
    <property type="entry name" value="MurD-like peptide ligases, peptide-binding domain"/>
    <property type="match status" value="1"/>
</dbReference>
<dbReference type="AlphaFoldDB" id="A0A4U3KVZ7"/>
<dbReference type="HAMAP" id="MF_00046">
    <property type="entry name" value="MurC"/>
    <property type="match status" value="1"/>
</dbReference>
<feature type="domain" description="Mur ligase central" evidence="17">
    <location>
        <begin position="127"/>
        <end position="304"/>
    </location>
</feature>
<reference evidence="18 19" key="1">
    <citation type="submission" date="2019-05" db="EMBL/GenBank/DDBJ databases">
        <title>Panacibacter sp. strain 17mud1-8 Genome sequencing and assembly.</title>
        <authorList>
            <person name="Chhetri G."/>
        </authorList>
    </citation>
    <scope>NUCLEOTIDE SEQUENCE [LARGE SCALE GENOMIC DNA]</scope>
    <source>
        <strain evidence="18 19">17mud1-8</strain>
    </source>
</reference>
<keyword evidence="12 14" id="KW-0961">Cell wall biogenesis/degradation</keyword>
<dbReference type="Pfam" id="PF02875">
    <property type="entry name" value="Mur_ligase_C"/>
    <property type="match status" value="1"/>
</dbReference>
<keyword evidence="7 14" id="KW-0547">Nucleotide-binding</keyword>
<evidence type="ECO:0000313" key="19">
    <source>
        <dbReference type="Proteomes" id="UP000305848"/>
    </source>
</evidence>
<feature type="domain" description="Mur ligase N-terminal catalytic" evidence="15">
    <location>
        <begin position="25"/>
        <end position="121"/>
    </location>
</feature>
<dbReference type="InterPro" id="IPR004101">
    <property type="entry name" value="Mur_ligase_C"/>
</dbReference>
<evidence type="ECO:0000256" key="7">
    <source>
        <dbReference type="ARBA" id="ARBA00022741"/>
    </source>
</evidence>
<protein>
    <recommendedName>
        <fullName evidence="3 14">UDP-N-acetylmuramate--L-alanine ligase</fullName>
        <ecNumber evidence="3 14">6.3.2.8</ecNumber>
    </recommendedName>
    <alternativeName>
        <fullName evidence="14">UDP-N-acetylmuramoyl-L-alanine synthetase</fullName>
    </alternativeName>
</protein>
<keyword evidence="5 14" id="KW-0436">Ligase</keyword>
<dbReference type="SUPFAM" id="SSF51984">
    <property type="entry name" value="MurCD N-terminal domain"/>
    <property type="match status" value="1"/>
</dbReference>
<evidence type="ECO:0000256" key="3">
    <source>
        <dbReference type="ARBA" id="ARBA00012211"/>
    </source>
</evidence>
<dbReference type="SUPFAM" id="SSF53623">
    <property type="entry name" value="MurD-like peptide ligases, catalytic domain"/>
    <property type="match status" value="1"/>
</dbReference>
<evidence type="ECO:0000259" key="16">
    <source>
        <dbReference type="Pfam" id="PF02875"/>
    </source>
</evidence>
<keyword evidence="11 14" id="KW-0131">Cell cycle</keyword>
<evidence type="ECO:0000256" key="2">
    <source>
        <dbReference type="ARBA" id="ARBA00004752"/>
    </source>
</evidence>
<comment type="subcellular location">
    <subcellularLocation>
        <location evidence="1 14">Cytoplasm</location>
    </subcellularLocation>
</comment>
<keyword evidence="4 14" id="KW-0963">Cytoplasm</keyword>
<feature type="domain" description="Mur ligase C-terminal" evidence="16">
    <location>
        <begin position="326"/>
        <end position="425"/>
    </location>
</feature>
<comment type="catalytic activity">
    <reaction evidence="13 14">
        <text>UDP-N-acetyl-alpha-D-muramate + L-alanine + ATP = UDP-N-acetyl-alpha-D-muramoyl-L-alanine + ADP + phosphate + H(+)</text>
        <dbReference type="Rhea" id="RHEA:23372"/>
        <dbReference type="ChEBI" id="CHEBI:15378"/>
        <dbReference type="ChEBI" id="CHEBI:30616"/>
        <dbReference type="ChEBI" id="CHEBI:43474"/>
        <dbReference type="ChEBI" id="CHEBI:57972"/>
        <dbReference type="ChEBI" id="CHEBI:70757"/>
        <dbReference type="ChEBI" id="CHEBI:83898"/>
        <dbReference type="ChEBI" id="CHEBI:456216"/>
        <dbReference type="EC" id="6.3.2.8"/>
    </reaction>
</comment>
<evidence type="ECO:0000256" key="9">
    <source>
        <dbReference type="ARBA" id="ARBA00022960"/>
    </source>
</evidence>
<dbReference type="UniPathway" id="UPA00219"/>
<evidence type="ECO:0000256" key="10">
    <source>
        <dbReference type="ARBA" id="ARBA00022984"/>
    </source>
</evidence>
<dbReference type="Gene3D" id="3.90.190.20">
    <property type="entry name" value="Mur ligase, C-terminal domain"/>
    <property type="match status" value="1"/>
</dbReference>
<feature type="binding site" evidence="14">
    <location>
        <begin position="129"/>
        <end position="135"/>
    </location>
    <ligand>
        <name>ATP</name>
        <dbReference type="ChEBI" id="CHEBI:30616"/>
    </ligand>
</feature>
<evidence type="ECO:0000256" key="4">
    <source>
        <dbReference type="ARBA" id="ARBA00022490"/>
    </source>
</evidence>
<dbReference type="GO" id="GO:0009252">
    <property type="term" value="P:peptidoglycan biosynthetic process"/>
    <property type="evidence" value="ECO:0007669"/>
    <property type="project" value="UniProtKB-UniRule"/>
</dbReference>
<dbReference type="GO" id="GO:0071555">
    <property type="term" value="P:cell wall organization"/>
    <property type="evidence" value="ECO:0007669"/>
    <property type="project" value="UniProtKB-KW"/>
</dbReference>
<evidence type="ECO:0000256" key="11">
    <source>
        <dbReference type="ARBA" id="ARBA00023306"/>
    </source>
</evidence>
<dbReference type="InterPro" id="IPR013221">
    <property type="entry name" value="Mur_ligase_cen"/>
</dbReference>
<sequence length="467" mass="52034">MEQQENIHIKGNIAKGSPLGAGGLYFIGIGGIGMSALARYFKSKGAAVSGYDRTPTPLTQALETLGIAIHYNEDVNAIPKNVDAVVYTPAIPANHQELVYYKEHNYTVLKRSDVLQWITANSFNICVAGTHGKTTITTMIAHLLRDSEYGCNAFLGGISANYQTNFWSSENNVVVVEADEYDRSFLKLRPDVAVISAMDPDHLDIYGTAKAMEDAFVQFSQKVKEGGCIVAKYGMKRSNELQAATVYTYSFNKEEANVFARNIRVENGSYKYDIIHKNWQLKDVVLHMGGLHNIENSIAAITVAKHLNIDDEKITKAVANFKGVKRRFEYIIKNEKHILIDDYAHHPEELRALITGVRSLYGSQKCTVIFQPHLFSRTKDFAKEFAESLSLADEVILLPVYPARELPIPGVTSELIFHQMTISNKRILSKEMMLQVVATERPKLLVMCGAGDIDALVQPVKNILMNA</sequence>
<dbReference type="InterPro" id="IPR036565">
    <property type="entry name" value="Mur-like_cat_sf"/>
</dbReference>
<comment type="pathway">
    <text evidence="2 14">Cell wall biogenesis; peptidoglycan biosynthesis.</text>
</comment>